<name>A0A1M7NEV2_9FIRM</name>
<dbReference type="Proteomes" id="UP000184038">
    <property type="component" value="Unassembled WGS sequence"/>
</dbReference>
<protein>
    <recommendedName>
        <fullName evidence="4">HXXEE domain-containing protein</fullName>
    </recommendedName>
</protein>
<sequence length="173" mass="20169">MKEIFVYYLLFLIVFTMHEFEEVLFLTKWLNKNGNILKNKFRKRPINKIVKEMDEVKFGLIVLEEYLLLLGSLIYVVLTDKNIIFVGVVIGYTFHIIVHIIQALVAKKYIPGLSTGIISGGISIYIAYKMINLYAYHFIDIVEATFIIFSVIVLNLLICHFVVNKLFERNDQI</sequence>
<reference evidence="2 3" key="1">
    <citation type="submission" date="2016-11" db="EMBL/GenBank/DDBJ databases">
        <authorList>
            <person name="Jaros S."/>
            <person name="Januszkiewicz K."/>
            <person name="Wedrychowicz H."/>
        </authorList>
    </citation>
    <scope>NUCLEOTIDE SEQUENCE [LARGE SCALE GENOMIC DNA]</scope>
    <source>
        <strain evidence="2 3">DSM 15930</strain>
    </source>
</reference>
<dbReference type="EMBL" id="FRCP01000028">
    <property type="protein sequence ID" value="SHN02231.1"/>
    <property type="molecule type" value="Genomic_DNA"/>
</dbReference>
<dbReference type="InterPro" id="IPR025671">
    <property type="entry name" value="HXXEE"/>
</dbReference>
<feature type="transmembrane region" description="Helical" evidence="1">
    <location>
        <begin position="83"/>
        <end position="102"/>
    </location>
</feature>
<evidence type="ECO:0000313" key="3">
    <source>
        <dbReference type="Proteomes" id="UP000184038"/>
    </source>
</evidence>
<proteinExistence type="predicted"/>
<feature type="transmembrane region" description="Helical" evidence="1">
    <location>
        <begin position="134"/>
        <end position="163"/>
    </location>
</feature>
<dbReference type="STRING" id="1120996.SAMN02746066_04422"/>
<evidence type="ECO:0000256" key="1">
    <source>
        <dbReference type="SAM" id="Phobius"/>
    </source>
</evidence>
<gene>
    <name evidence="2" type="ORF">SAMN02746066_04422</name>
</gene>
<feature type="transmembrane region" description="Helical" evidence="1">
    <location>
        <begin position="6"/>
        <end position="30"/>
    </location>
</feature>
<keyword evidence="3" id="KW-1185">Reference proteome</keyword>
<evidence type="ECO:0000313" key="2">
    <source>
        <dbReference type="EMBL" id="SHN02231.1"/>
    </source>
</evidence>
<dbReference type="RefSeq" id="WP_073291508.1">
    <property type="nucleotide sequence ID" value="NZ_FRCP01000028.1"/>
</dbReference>
<keyword evidence="1" id="KW-0472">Membrane</keyword>
<feature type="transmembrane region" description="Helical" evidence="1">
    <location>
        <begin position="109"/>
        <end position="128"/>
    </location>
</feature>
<organism evidence="2 3">
    <name type="scientific">Anaerosporobacter mobilis DSM 15930</name>
    <dbReference type="NCBI Taxonomy" id="1120996"/>
    <lineage>
        <taxon>Bacteria</taxon>
        <taxon>Bacillati</taxon>
        <taxon>Bacillota</taxon>
        <taxon>Clostridia</taxon>
        <taxon>Lachnospirales</taxon>
        <taxon>Lachnospiraceae</taxon>
        <taxon>Anaerosporobacter</taxon>
    </lineage>
</organism>
<accession>A0A1M7NEV2</accession>
<dbReference type="Pfam" id="PF13787">
    <property type="entry name" value="HXXEE"/>
    <property type="match status" value="1"/>
</dbReference>
<feature type="transmembrane region" description="Helical" evidence="1">
    <location>
        <begin position="58"/>
        <end position="77"/>
    </location>
</feature>
<dbReference type="AlphaFoldDB" id="A0A1M7NEV2"/>
<evidence type="ECO:0008006" key="4">
    <source>
        <dbReference type="Google" id="ProtNLM"/>
    </source>
</evidence>
<keyword evidence="1" id="KW-1133">Transmembrane helix</keyword>
<keyword evidence="1" id="KW-0812">Transmembrane</keyword>